<dbReference type="Pfam" id="PF16271">
    <property type="entry name" value="DUF4924"/>
    <property type="match status" value="1"/>
</dbReference>
<reference evidence="1" key="1">
    <citation type="submission" date="2021-04" db="EMBL/GenBank/DDBJ databases">
        <authorList>
            <person name="Rodrigo-Torres L."/>
            <person name="Arahal R. D."/>
            <person name="Lucena T."/>
        </authorList>
    </citation>
    <scope>NUCLEOTIDE SEQUENCE</scope>
    <source>
        <strain evidence="1">AS29M-1</strain>
    </source>
</reference>
<protein>
    <recommendedName>
        <fullName evidence="3">DUF4924 family protein</fullName>
    </recommendedName>
</protein>
<dbReference type="InterPro" id="IPR032574">
    <property type="entry name" value="DUF4924"/>
</dbReference>
<proteinExistence type="predicted"/>
<accession>A0A916JPK4</accession>
<name>A0A916JPK4_9FLAO</name>
<evidence type="ECO:0000313" key="2">
    <source>
        <dbReference type="Proteomes" id="UP000683507"/>
    </source>
</evidence>
<evidence type="ECO:0000313" key="1">
    <source>
        <dbReference type="EMBL" id="CAG5085834.1"/>
    </source>
</evidence>
<evidence type="ECO:0008006" key="3">
    <source>
        <dbReference type="Google" id="ProtNLM"/>
    </source>
</evidence>
<dbReference type="RefSeq" id="WP_258543101.1">
    <property type="nucleotide sequence ID" value="NZ_OU015584.1"/>
</dbReference>
<keyword evidence="2" id="KW-1185">Reference proteome</keyword>
<gene>
    <name evidence="1" type="ORF">CRYO30217_02903</name>
</gene>
<dbReference type="KEGG" id="ptan:CRYO30217_02903"/>
<sequence>MYISRQKREENIAEFVLYMWQIEDVIRACNLDLAKIEKTIIANQDLEEAQKEELKKWYKDLCNKMKIQKIEKVGHLREVNEVVEELSMLHNSLLTYYKDEKYIEFYSFAEQFIDEFKKVSNNPKASNIEVMFTALYAKLILKLQGKDISSSTEEAFDAFRNVLAYLASKYKQMQNGELSE</sequence>
<organism evidence="1 2">
    <name type="scientific">Parvicella tangerina</name>
    <dbReference type="NCBI Taxonomy" id="2829795"/>
    <lineage>
        <taxon>Bacteria</taxon>
        <taxon>Pseudomonadati</taxon>
        <taxon>Bacteroidota</taxon>
        <taxon>Flavobacteriia</taxon>
        <taxon>Flavobacteriales</taxon>
        <taxon>Parvicellaceae</taxon>
        <taxon>Parvicella</taxon>
    </lineage>
</organism>
<dbReference type="Proteomes" id="UP000683507">
    <property type="component" value="Chromosome"/>
</dbReference>
<dbReference type="EMBL" id="OU015584">
    <property type="protein sequence ID" value="CAG5085834.1"/>
    <property type="molecule type" value="Genomic_DNA"/>
</dbReference>
<dbReference type="AlphaFoldDB" id="A0A916JPK4"/>